<dbReference type="PROSITE" id="PS51257">
    <property type="entry name" value="PROKAR_LIPOPROTEIN"/>
    <property type="match status" value="1"/>
</dbReference>
<feature type="domain" description="SusE outer membrane protein" evidence="2">
    <location>
        <begin position="24"/>
        <end position="132"/>
    </location>
</feature>
<dbReference type="RefSeq" id="WP_109607647.1">
    <property type="nucleotide sequence ID" value="NZ_QGHA01000003.1"/>
</dbReference>
<dbReference type="Proteomes" id="UP000245678">
    <property type="component" value="Unassembled WGS sequence"/>
</dbReference>
<comment type="caution">
    <text evidence="3">The sequence shown here is derived from an EMBL/GenBank/DDBJ whole genome shotgun (WGS) entry which is preliminary data.</text>
</comment>
<evidence type="ECO:0000313" key="3">
    <source>
        <dbReference type="EMBL" id="PWK78045.1"/>
    </source>
</evidence>
<dbReference type="EMBL" id="QGHA01000003">
    <property type="protein sequence ID" value="PWK78045.1"/>
    <property type="molecule type" value="Genomic_DNA"/>
</dbReference>
<evidence type="ECO:0000256" key="1">
    <source>
        <dbReference type="SAM" id="SignalP"/>
    </source>
</evidence>
<dbReference type="Pfam" id="PF14292">
    <property type="entry name" value="SusE"/>
    <property type="match status" value="1"/>
</dbReference>
<feature type="signal peptide" evidence="1">
    <location>
        <begin position="1"/>
        <end position="20"/>
    </location>
</feature>
<proteinExistence type="predicted"/>
<name>A0A316HIE5_9SPHI</name>
<organism evidence="3 4">
    <name type="scientific">Mucilaginibacter oryzae</name>
    <dbReference type="NCBI Taxonomy" id="468058"/>
    <lineage>
        <taxon>Bacteria</taxon>
        <taxon>Pseudomonadati</taxon>
        <taxon>Bacteroidota</taxon>
        <taxon>Sphingobacteriia</taxon>
        <taxon>Sphingobacteriales</taxon>
        <taxon>Sphingobacteriaceae</taxon>
        <taxon>Mucilaginibacter</taxon>
    </lineage>
</organism>
<keyword evidence="4" id="KW-1185">Reference proteome</keyword>
<evidence type="ECO:0000259" key="2">
    <source>
        <dbReference type="Pfam" id="PF14292"/>
    </source>
</evidence>
<protein>
    <submittedName>
        <fullName evidence="3">SusE-like outer membrane protein</fullName>
    </submittedName>
</protein>
<sequence>MKKSFTKFLALGSIALLLLASCKKDETKVIANTSQAKSTFTASTTTPALSKDHLDDQAITFTIKSPDYGFKSAVSNSIQISTDDFATTANTKEVSLDLKATSKAFNVLDFNNILLGLNLPTGVATTVKARLKTQFSGSVVTPTYSTVVSLNVTPFALTSFIYLGGAYEGWTVPSPNVDSLLSATSNGIYTGIINFPAGKLEFKVLPTKKNFDGNYGSDGPGKITQGTGNPPNITAPAAGLTWVTVDMNNKTITFEPVKYYYSLIGVASPSGNWNDDTDLKYDNGNQVWQATVKLNAGEMKVRRNHDWGTSYGPPKVGADGSTLATSDTDNIPVAAAGTYYFTFALNAADNTKATYTLVKK</sequence>
<accession>A0A316HIE5</accession>
<keyword evidence="1" id="KW-0732">Signal</keyword>
<gene>
    <name evidence="3" type="ORF">LX99_01885</name>
</gene>
<dbReference type="Gene3D" id="2.60.40.3620">
    <property type="match status" value="2"/>
</dbReference>
<feature type="chain" id="PRO_5016363339" evidence="1">
    <location>
        <begin position="21"/>
        <end position="360"/>
    </location>
</feature>
<reference evidence="3 4" key="1">
    <citation type="submission" date="2018-05" db="EMBL/GenBank/DDBJ databases">
        <title>Genomic Encyclopedia of Archaeal and Bacterial Type Strains, Phase II (KMG-II): from individual species to whole genera.</title>
        <authorList>
            <person name="Goeker M."/>
        </authorList>
    </citation>
    <scope>NUCLEOTIDE SEQUENCE [LARGE SCALE GENOMIC DNA]</scope>
    <source>
        <strain evidence="3 4">DSM 19975</strain>
    </source>
</reference>
<dbReference type="AlphaFoldDB" id="A0A316HIE5"/>
<dbReference type="InterPro" id="IPR025970">
    <property type="entry name" value="SusE"/>
</dbReference>
<evidence type="ECO:0000313" key="4">
    <source>
        <dbReference type="Proteomes" id="UP000245678"/>
    </source>
</evidence>